<name>A0A1H6Y2G0_9EURY</name>
<dbReference type="RefSeq" id="WP_089673847.1">
    <property type="nucleotide sequence ID" value="NZ_CP024845.1"/>
</dbReference>
<evidence type="ECO:0000313" key="2">
    <source>
        <dbReference type="Proteomes" id="UP000198888"/>
    </source>
</evidence>
<dbReference type="GeneID" id="35002391"/>
<gene>
    <name evidence="1" type="ORF">SAMN05444271_14910</name>
</gene>
<evidence type="ECO:0008006" key="3">
    <source>
        <dbReference type="Google" id="ProtNLM"/>
    </source>
</evidence>
<dbReference type="KEGG" id="hae:halTADL_1600"/>
<accession>A0A2H4Q1X9</accession>
<dbReference type="Proteomes" id="UP000198888">
    <property type="component" value="Unassembled WGS sequence"/>
</dbReference>
<protein>
    <recommendedName>
        <fullName evidence="3">Transcriptional regulator PadR-like family protein</fullName>
    </recommendedName>
</protein>
<sequence length="104" mass="11972">MEKPSVKCALLATMIAKHKWGTPITEEALLSLSAIGDDYPTASEVYANLRSEPYITHRGNRGIELNKSNFDDLADVLYYECRWEAWEIKSRLKHYEGIDNHDWA</sequence>
<accession>A0A1H6Y2G0</accession>
<proteinExistence type="predicted"/>
<reference evidence="1 2" key="1">
    <citation type="submission" date="2016-10" db="EMBL/GenBank/DDBJ databases">
        <authorList>
            <person name="de Groot N.N."/>
        </authorList>
    </citation>
    <scope>NUCLEOTIDE SEQUENCE [LARGE SCALE GENOMIC DNA]</scope>
    <source>
        <strain evidence="1 2">DSM 22187</strain>
    </source>
</reference>
<keyword evidence="2" id="KW-1185">Reference proteome</keyword>
<dbReference type="OrthoDB" id="224044at2157"/>
<dbReference type="AlphaFoldDB" id="A0A1H6Y2G0"/>
<dbReference type="EMBL" id="FNYR01000049">
    <property type="protein sequence ID" value="SEJ33217.1"/>
    <property type="molecule type" value="Genomic_DNA"/>
</dbReference>
<evidence type="ECO:0000313" key="1">
    <source>
        <dbReference type="EMBL" id="SEJ33217.1"/>
    </source>
</evidence>
<organism evidence="1 2">
    <name type="scientific">Halohasta litchfieldiae</name>
    <dbReference type="NCBI Taxonomy" id="1073996"/>
    <lineage>
        <taxon>Archaea</taxon>
        <taxon>Methanobacteriati</taxon>
        <taxon>Methanobacteriota</taxon>
        <taxon>Stenosarchaea group</taxon>
        <taxon>Halobacteria</taxon>
        <taxon>Halobacteriales</taxon>
        <taxon>Haloferacaceae</taxon>
        <taxon>Halohasta</taxon>
    </lineage>
</organism>